<comment type="caution">
    <text evidence="2">The sequence shown here is derived from an EMBL/GenBank/DDBJ whole genome shotgun (WGS) entry which is preliminary data.</text>
</comment>
<organism evidence="2 3">
    <name type="scientific">Immersiella caudata</name>
    <dbReference type="NCBI Taxonomy" id="314043"/>
    <lineage>
        <taxon>Eukaryota</taxon>
        <taxon>Fungi</taxon>
        <taxon>Dikarya</taxon>
        <taxon>Ascomycota</taxon>
        <taxon>Pezizomycotina</taxon>
        <taxon>Sordariomycetes</taxon>
        <taxon>Sordariomycetidae</taxon>
        <taxon>Sordariales</taxon>
        <taxon>Lasiosphaeriaceae</taxon>
        <taxon>Immersiella</taxon>
    </lineage>
</organism>
<accession>A0AA39WIV3</accession>
<dbReference type="EMBL" id="JAULSU010000005">
    <property type="protein sequence ID" value="KAK0616184.1"/>
    <property type="molecule type" value="Genomic_DNA"/>
</dbReference>
<proteinExistence type="predicted"/>
<dbReference type="Proteomes" id="UP001175000">
    <property type="component" value="Unassembled WGS sequence"/>
</dbReference>
<feature type="region of interest" description="Disordered" evidence="1">
    <location>
        <begin position="132"/>
        <end position="186"/>
    </location>
</feature>
<feature type="region of interest" description="Disordered" evidence="1">
    <location>
        <begin position="405"/>
        <end position="470"/>
    </location>
</feature>
<evidence type="ECO:0000313" key="2">
    <source>
        <dbReference type="EMBL" id="KAK0616184.1"/>
    </source>
</evidence>
<evidence type="ECO:0000256" key="1">
    <source>
        <dbReference type="SAM" id="MobiDB-lite"/>
    </source>
</evidence>
<feature type="compositionally biased region" description="Low complexity" evidence="1">
    <location>
        <begin position="161"/>
        <end position="175"/>
    </location>
</feature>
<protein>
    <submittedName>
        <fullName evidence="2">Uncharacterized protein</fullName>
    </submittedName>
</protein>
<evidence type="ECO:0000313" key="3">
    <source>
        <dbReference type="Proteomes" id="UP001175000"/>
    </source>
</evidence>
<keyword evidence="3" id="KW-1185">Reference proteome</keyword>
<feature type="compositionally biased region" description="Basic residues" evidence="1">
    <location>
        <begin position="439"/>
        <end position="450"/>
    </location>
</feature>
<gene>
    <name evidence="2" type="ORF">B0T14DRAFT_567807</name>
</gene>
<sequence>MATGLEILGGVAAAVQLTQLMANFIKNFGTIQNTPRQVKRLEGILDDLDDAHLIQAASLKERKRLWGLVLVAEQTLQRSMNEPPNRLLQFFWPEESEKRLKDQVDELQYELITLGLRVDRRRWATYLSHHPLPGFPTAPHSPGGISPGGTTPPPPAYLDIQAQAASPSSSHQPAQNETPPGASASLAGRHKLPATLYLQNGAGIKVAGPLEVKYLQVLERDAETRLIHYERKTDNHQVSVTHRIPRGCIRFEDDSLTDTEVHFLGAHPITVFRKGTGHEVYFRHAKYKFTDLVQREKFLEHMLERTLLRRFYSEEIRYNGQLHAQGKVIRLWKKKEDTRSGQPREAVKMTYLAREERPVEWDLGCLSRHVLIGEGGWVTLKECDADGLIKDEAATIAIKFRVPEGDAKKRQRRPSSTVIASPELSAQAGDADPGPEAKKSRRSSTWRRLSRSGMTAKGKKSTECLPENSMSKPAGKLVDLEFVDSNDGELLGAASDVKSDAEVFKEVFQENHPHKSSQFTPLPPIAPVPALDPGDLRRIELDLGAPLVWNGGYE</sequence>
<reference evidence="2" key="1">
    <citation type="submission" date="2023-06" db="EMBL/GenBank/DDBJ databases">
        <title>Genome-scale phylogeny and comparative genomics of the fungal order Sordariales.</title>
        <authorList>
            <consortium name="Lawrence Berkeley National Laboratory"/>
            <person name="Hensen N."/>
            <person name="Bonometti L."/>
            <person name="Westerberg I."/>
            <person name="Brannstrom I.O."/>
            <person name="Guillou S."/>
            <person name="Cros-Aarteil S."/>
            <person name="Calhoun S."/>
            <person name="Haridas S."/>
            <person name="Kuo A."/>
            <person name="Mondo S."/>
            <person name="Pangilinan J."/>
            <person name="Riley R."/>
            <person name="Labutti K."/>
            <person name="Andreopoulos B."/>
            <person name="Lipzen A."/>
            <person name="Chen C."/>
            <person name="Yanf M."/>
            <person name="Daum C."/>
            <person name="Ng V."/>
            <person name="Clum A."/>
            <person name="Steindorff A."/>
            <person name="Ohm R."/>
            <person name="Martin F."/>
            <person name="Silar P."/>
            <person name="Natvig D."/>
            <person name="Lalanne C."/>
            <person name="Gautier V."/>
            <person name="Ament-Velasquez S.L."/>
            <person name="Kruys A."/>
            <person name="Hutchinson M.I."/>
            <person name="Powell A.J."/>
            <person name="Barry K."/>
            <person name="Miller A.N."/>
            <person name="Grigoriev I.V."/>
            <person name="Debuchy R."/>
            <person name="Gladieux P."/>
            <person name="Thoren M.H."/>
            <person name="Johannesson H."/>
        </authorList>
    </citation>
    <scope>NUCLEOTIDE SEQUENCE</scope>
    <source>
        <strain evidence="2">CBS 606.72</strain>
    </source>
</reference>
<dbReference type="AlphaFoldDB" id="A0AA39WIV3"/>
<name>A0AA39WIV3_9PEZI</name>